<protein>
    <submittedName>
        <fullName evidence="1">Uncharacterized protein</fullName>
    </submittedName>
</protein>
<sequence>MLDRVRSHAEEAICSPPNALLANTQRQFIPGPNAAHTSPAPICYLPPQNCAKSHSGNNVQPFSEKRPFADQKHQALINKALQIDSMGKKQRQHKVGLLIAYACMYK</sequence>
<reference evidence="1" key="2">
    <citation type="submission" date="2021-04" db="EMBL/GenBank/DDBJ databases">
        <title>A complete genome sequence for Pseudomonas syringae Cit7.</title>
        <authorList>
            <person name="Baltrus D.A."/>
        </authorList>
    </citation>
    <scope>NUCLEOTIDE SEQUENCE</scope>
    <source>
        <strain evidence="1">Cit 7</strain>
    </source>
</reference>
<evidence type="ECO:0000313" key="1">
    <source>
        <dbReference type="EMBL" id="QUP65763.1"/>
    </source>
</evidence>
<organism evidence="1 2">
    <name type="scientific">Pseudomonas syringae Cit 7</name>
    <dbReference type="NCBI Taxonomy" id="629264"/>
    <lineage>
        <taxon>Bacteria</taxon>
        <taxon>Pseudomonadati</taxon>
        <taxon>Pseudomonadota</taxon>
        <taxon>Gammaproteobacteria</taxon>
        <taxon>Pseudomonadales</taxon>
        <taxon>Pseudomonadaceae</taxon>
        <taxon>Pseudomonas</taxon>
        <taxon>Pseudomonas syringae</taxon>
    </lineage>
</organism>
<dbReference type="RefSeq" id="WP_141249893.1">
    <property type="nucleotide sequence ID" value="NZ_CP073636.1"/>
</dbReference>
<dbReference type="EMBL" id="CP073636">
    <property type="protein sequence ID" value="QUP65763.1"/>
    <property type="molecule type" value="Genomic_DNA"/>
</dbReference>
<accession>A0A8T8LX88</accession>
<evidence type="ECO:0000313" key="2">
    <source>
        <dbReference type="Proteomes" id="UP000005924"/>
    </source>
</evidence>
<reference evidence="1" key="1">
    <citation type="journal article" date="2011" name="PLoS Pathog.">
        <title>Dynamic evolution of pathogenicity revealed by sequencing and comparative genomics of 19 Pseudomonas syringae isolates.</title>
        <authorList>
            <person name="Baltrus D.A."/>
            <person name="Nishimura M.T."/>
            <person name="Romanchuk A."/>
            <person name="Chang J.H."/>
            <person name="Mukhtar M.S."/>
            <person name="Cherkis K."/>
            <person name="Roach J."/>
            <person name="Grant S.R."/>
            <person name="Jones C.D."/>
            <person name="Dangl J.L."/>
        </authorList>
    </citation>
    <scope>NUCLEOTIDE SEQUENCE</scope>
    <source>
        <strain evidence="1">Cit 7</strain>
    </source>
</reference>
<dbReference type="AlphaFoldDB" id="A0A8T8LX88"/>
<dbReference type="Proteomes" id="UP000005924">
    <property type="component" value="Chromosome"/>
</dbReference>
<name>A0A8T8LX88_PSESX</name>
<gene>
    <name evidence="1" type="ORF">PSYCIT7_023760</name>
</gene>
<proteinExistence type="predicted"/>